<dbReference type="PANTHER" id="PTHR44191:SF2">
    <property type="entry name" value="TRANSCRIPTION FACTOR MYBS1"/>
    <property type="match status" value="1"/>
</dbReference>
<evidence type="ECO:0000259" key="9">
    <source>
        <dbReference type="PROSITE" id="PS51294"/>
    </source>
</evidence>
<feature type="region of interest" description="Disordered" evidence="6">
    <location>
        <begin position="61"/>
        <end position="89"/>
    </location>
</feature>
<dbReference type="Pfam" id="PF00249">
    <property type="entry name" value="Myb_DNA-binding"/>
    <property type="match status" value="1"/>
</dbReference>
<dbReference type="InterPro" id="IPR006447">
    <property type="entry name" value="Myb_dom_plants"/>
</dbReference>
<keyword evidence="3" id="KW-0238">DNA-binding</keyword>
<dbReference type="Gene3D" id="1.10.10.60">
    <property type="entry name" value="Homeodomain-like"/>
    <property type="match status" value="1"/>
</dbReference>
<dbReference type="PROSITE" id="PS51294">
    <property type="entry name" value="HTH_MYB"/>
    <property type="match status" value="1"/>
</dbReference>
<dbReference type="PANTHER" id="PTHR44191">
    <property type="entry name" value="TRANSCRIPTION FACTOR KUA1"/>
    <property type="match status" value="1"/>
</dbReference>
<dbReference type="InterPro" id="IPR017930">
    <property type="entry name" value="Myb_dom"/>
</dbReference>
<dbReference type="GO" id="GO:0009751">
    <property type="term" value="P:response to salicylic acid"/>
    <property type="evidence" value="ECO:0007669"/>
    <property type="project" value="TreeGrafter"/>
</dbReference>
<dbReference type="AlphaFoldDB" id="A0A0B2PEU2"/>
<proteinExistence type="predicted"/>
<feature type="compositionally biased region" description="Basic residues" evidence="6">
    <location>
        <begin position="80"/>
        <end position="89"/>
    </location>
</feature>
<dbReference type="GO" id="GO:0006355">
    <property type="term" value="P:regulation of DNA-templated transcription"/>
    <property type="evidence" value="ECO:0007669"/>
    <property type="project" value="UniProtKB-ARBA"/>
</dbReference>
<sequence>MWTRLQTQYFSSSEWTRSQNKVFPMFPEEEGEGQWEKVAEEIMKRYHQALFRDTIHTESTRVELPADSDDSPVDDARSPKSIRRRKGKSWKPWTEQEHRLFLLGLKIYGKGDWKNISKHCVKSRTHIQVASHAQKYFLRMKVTKKESKRKSIYDIALKDKHTELQRLQAQNQERGMMQKNSLDDFAIEFEILVEDPSVIDVEIAHIELTKLRGVRKVDLGKIDLVHHGRYVINF</sequence>
<dbReference type="FunFam" id="1.10.10.60:FF:000009">
    <property type="entry name" value="transcription factor MYB1R1"/>
    <property type="match status" value="1"/>
</dbReference>
<evidence type="ECO:0000256" key="3">
    <source>
        <dbReference type="ARBA" id="ARBA00023125"/>
    </source>
</evidence>
<dbReference type="InterPro" id="IPR009057">
    <property type="entry name" value="Homeodomain-like_sf"/>
</dbReference>
<dbReference type="NCBIfam" id="TIGR01557">
    <property type="entry name" value="myb_SHAQKYF"/>
    <property type="match status" value="1"/>
</dbReference>
<feature type="domain" description="SANT" evidence="8">
    <location>
        <begin position="93"/>
        <end position="145"/>
    </location>
</feature>
<dbReference type="SMART" id="SM00717">
    <property type="entry name" value="SANT"/>
    <property type="match status" value="1"/>
</dbReference>
<dbReference type="CDD" id="cd00167">
    <property type="entry name" value="SANT"/>
    <property type="match status" value="1"/>
</dbReference>
<dbReference type="InterPro" id="IPR052245">
    <property type="entry name" value="Plant_Stress_Dev_TF"/>
</dbReference>
<gene>
    <name evidence="10" type="ORF">glysoja_049598</name>
</gene>
<evidence type="ECO:0000256" key="5">
    <source>
        <dbReference type="ARBA" id="ARBA00023242"/>
    </source>
</evidence>
<evidence type="ECO:0000313" key="10">
    <source>
        <dbReference type="EMBL" id="KHN07800.1"/>
    </source>
</evidence>
<keyword evidence="5" id="KW-0539">Nucleus</keyword>
<keyword evidence="4" id="KW-0804">Transcription</keyword>
<evidence type="ECO:0000256" key="6">
    <source>
        <dbReference type="SAM" id="MobiDB-lite"/>
    </source>
</evidence>
<organism evidence="10">
    <name type="scientific">Glycine soja</name>
    <name type="common">Wild soybean</name>
    <dbReference type="NCBI Taxonomy" id="3848"/>
    <lineage>
        <taxon>Eukaryota</taxon>
        <taxon>Viridiplantae</taxon>
        <taxon>Streptophyta</taxon>
        <taxon>Embryophyta</taxon>
        <taxon>Tracheophyta</taxon>
        <taxon>Spermatophyta</taxon>
        <taxon>Magnoliopsida</taxon>
        <taxon>eudicotyledons</taxon>
        <taxon>Gunneridae</taxon>
        <taxon>Pentapetalae</taxon>
        <taxon>rosids</taxon>
        <taxon>fabids</taxon>
        <taxon>Fabales</taxon>
        <taxon>Fabaceae</taxon>
        <taxon>Papilionoideae</taxon>
        <taxon>50 kb inversion clade</taxon>
        <taxon>NPAAA clade</taxon>
        <taxon>indigoferoid/millettioid clade</taxon>
        <taxon>Phaseoleae</taxon>
        <taxon>Glycine</taxon>
        <taxon>Glycine subgen. Soja</taxon>
    </lineage>
</organism>
<dbReference type="PROSITE" id="PS50090">
    <property type="entry name" value="MYB_LIKE"/>
    <property type="match status" value="1"/>
</dbReference>
<dbReference type="InterPro" id="IPR017884">
    <property type="entry name" value="SANT_dom"/>
</dbReference>
<evidence type="ECO:0000256" key="4">
    <source>
        <dbReference type="ARBA" id="ARBA00023163"/>
    </source>
</evidence>
<feature type="domain" description="HTH myb-type" evidence="9">
    <location>
        <begin position="92"/>
        <end position="141"/>
    </location>
</feature>
<dbReference type="Proteomes" id="UP000053555">
    <property type="component" value="Unassembled WGS sequence"/>
</dbReference>
<feature type="domain" description="Myb-like" evidence="7">
    <location>
        <begin position="85"/>
        <end position="137"/>
    </location>
</feature>
<dbReference type="PROSITE" id="PS51293">
    <property type="entry name" value="SANT"/>
    <property type="match status" value="1"/>
</dbReference>
<dbReference type="EMBL" id="KN666682">
    <property type="protein sequence ID" value="KHN07800.1"/>
    <property type="molecule type" value="Genomic_DNA"/>
</dbReference>
<dbReference type="GO" id="GO:0005634">
    <property type="term" value="C:nucleus"/>
    <property type="evidence" value="ECO:0007669"/>
    <property type="project" value="UniProtKB-SubCell"/>
</dbReference>
<reference evidence="10" key="1">
    <citation type="submission" date="2014-07" db="EMBL/GenBank/DDBJ databases">
        <title>Identification of a novel salt tolerance gene in wild soybean by whole-genome sequencing.</title>
        <authorList>
            <person name="Lam H.-M."/>
            <person name="Qi X."/>
            <person name="Li M.-W."/>
            <person name="Liu X."/>
            <person name="Xie M."/>
            <person name="Ni M."/>
            <person name="Xu X."/>
        </authorList>
    </citation>
    <scope>NUCLEOTIDE SEQUENCE [LARGE SCALE GENOMIC DNA]</scope>
    <source>
        <tissue evidence="10">Root</tissue>
    </source>
</reference>
<protein>
    <submittedName>
        <fullName evidence="10">Transcription factor MYB1R1</fullName>
    </submittedName>
</protein>
<evidence type="ECO:0000259" key="8">
    <source>
        <dbReference type="PROSITE" id="PS51293"/>
    </source>
</evidence>
<dbReference type="GO" id="GO:0003677">
    <property type="term" value="F:DNA binding"/>
    <property type="evidence" value="ECO:0007669"/>
    <property type="project" value="UniProtKB-KW"/>
</dbReference>
<dbReference type="SUPFAM" id="SSF46689">
    <property type="entry name" value="Homeodomain-like"/>
    <property type="match status" value="1"/>
</dbReference>
<evidence type="ECO:0000256" key="2">
    <source>
        <dbReference type="ARBA" id="ARBA00023015"/>
    </source>
</evidence>
<dbReference type="InterPro" id="IPR001005">
    <property type="entry name" value="SANT/Myb"/>
</dbReference>
<dbReference type="GO" id="GO:0009739">
    <property type="term" value="P:response to gibberellin"/>
    <property type="evidence" value="ECO:0007669"/>
    <property type="project" value="TreeGrafter"/>
</dbReference>
<evidence type="ECO:0000256" key="1">
    <source>
        <dbReference type="ARBA" id="ARBA00004123"/>
    </source>
</evidence>
<comment type="subcellular location">
    <subcellularLocation>
        <location evidence="1">Nucleus</location>
    </subcellularLocation>
</comment>
<evidence type="ECO:0000259" key="7">
    <source>
        <dbReference type="PROSITE" id="PS50090"/>
    </source>
</evidence>
<keyword evidence="2" id="KW-0805">Transcription regulation</keyword>
<name>A0A0B2PEU2_GLYSO</name>
<dbReference type="Gramene" id="XM_028329021.1">
    <property type="protein sequence ID" value="XP_028184822.1"/>
    <property type="gene ID" value="LOC114371651"/>
</dbReference>
<accession>A0A0B2PEU2</accession>